<accession>A0A173TAJ4</accession>
<dbReference type="RefSeq" id="WP_021738313.1">
    <property type="nucleotide sequence ID" value="NZ_CP173382.1"/>
</dbReference>
<proteinExistence type="predicted"/>
<dbReference type="OrthoDB" id="2087402at2"/>
<dbReference type="Proteomes" id="UP000431304">
    <property type="component" value="Unassembled WGS sequence"/>
</dbReference>
<gene>
    <name evidence="2" type="ORF">ERS852448_01389</name>
    <name evidence="3" type="ORF">GKE72_14645</name>
</gene>
<organism evidence="2 4">
    <name type="scientific">Eubacterium ramulus</name>
    <dbReference type="NCBI Taxonomy" id="39490"/>
    <lineage>
        <taxon>Bacteria</taxon>
        <taxon>Bacillati</taxon>
        <taxon>Bacillota</taxon>
        <taxon>Clostridia</taxon>
        <taxon>Eubacteriales</taxon>
        <taxon>Eubacteriaceae</taxon>
        <taxon>Eubacterium</taxon>
    </lineage>
</organism>
<dbReference type="EMBL" id="WKRA01000035">
    <property type="protein sequence ID" value="MSD17269.1"/>
    <property type="molecule type" value="Genomic_DNA"/>
</dbReference>
<feature type="transmembrane region" description="Helical" evidence="1">
    <location>
        <begin position="12"/>
        <end position="29"/>
    </location>
</feature>
<sequence length="443" mass="51309">MDSNLEKKLAKGVRFILAPFVVEVISMIYIKKFSLFILIGLITFLTGCSANKSEIPQKEKNFIPISKVETDTITENYKNLDISNTKITIPDVDEVYELNFPVSTDTFERQLEKFEYNIRKYEGLEEDTDLVPYMNIMYWDNEKNDRLVIPLDEATKEQKEQVQYIGYNDGICSELLVFSNFMLEMGDYATTTTLVGDQDDHSKDAYGYRSTNLGTSVATYDLDKDDISNISYHLSDGDLLLTEAVDYVEKHMKEDYYYVGSEYLDYSVFGIDVRKLTDEIYYYEFDVGTAYDGVALNHDDATSLDSMNEDSGKDNLTAEPFGTNHLVTMFEKDKLGFIWSCCQNFESVQTLNTYDKVLPLDVVCETLSNYISKDKQFQISSIELLYQTEFEYENEEKREWGYIQSIHCRPVYHFSIENTGLSEYRKMYFDVDAITGDITTMVY</sequence>
<evidence type="ECO:0000313" key="2">
    <source>
        <dbReference type="EMBL" id="CUM99015.1"/>
    </source>
</evidence>
<keyword evidence="1" id="KW-0472">Membrane</keyword>
<protein>
    <submittedName>
        <fullName evidence="2">Uncharacterized protein</fullName>
    </submittedName>
</protein>
<evidence type="ECO:0000256" key="1">
    <source>
        <dbReference type="SAM" id="Phobius"/>
    </source>
</evidence>
<dbReference type="STRING" id="39490.ERS852448_01389"/>
<dbReference type="AlphaFoldDB" id="A0A173TAJ4"/>
<evidence type="ECO:0000313" key="4">
    <source>
        <dbReference type="Proteomes" id="UP000095492"/>
    </source>
</evidence>
<dbReference type="GeneID" id="97390657"/>
<dbReference type="Proteomes" id="UP000095492">
    <property type="component" value="Unassembled WGS sequence"/>
</dbReference>
<evidence type="ECO:0000313" key="5">
    <source>
        <dbReference type="Proteomes" id="UP000431304"/>
    </source>
</evidence>
<keyword evidence="1" id="KW-1133">Transmembrane helix</keyword>
<evidence type="ECO:0000313" key="3">
    <source>
        <dbReference type="EMBL" id="MSD17269.1"/>
    </source>
</evidence>
<keyword evidence="1" id="KW-0812">Transmembrane</keyword>
<reference evidence="3 5" key="2">
    <citation type="journal article" date="2019" name="Nat. Med.">
        <title>A library of human gut bacterial isolates paired with longitudinal multiomics data enables mechanistic microbiome research.</title>
        <authorList>
            <person name="Poyet M."/>
            <person name="Groussin M."/>
            <person name="Gibbons S.M."/>
            <person name="Avila-Pacheco J."/>
            <person name="Jiang X."/>
            <person name="Kearney S.M."/>
            <person name="Perrotta A.R."/>
            <person name="Berdy B."/>
            <person name="Zhao S."/>
            <person name="Lieberman T.D."/>
            <person name="Swanson P.K."/>
            <person name="Smith M."/>
            <person name="Roesemann S."/>
            <person name="Alexander J.E."/>
            <person name="Rich S.A."/>
            <person name="Livny J."/>
            <person name="Vlamakis H."/>
            <person name="Clish C."/>
            <person name="Bullock K."/>
            <person name="Deik A."/>
            <person name="Scott J."/>
            <person name="Pierce K.A."/>
            <person name="Xavier R.J."/>
            <person name="Alm E.J."/>
        </authorList>
    </citation>
    <scope>NUCLEOTIDE SEQUENCE [LARGE SCALE GENOMIC DNA]</scope>
    <source>
        <strain evidence="3 5">BIOML-A3</strain>
    </source>
</reference>
<name>A0A173TAJ4_EUBRA</name>
<reference evidence="2 4" key="1">
    <citation type="submission" date="2015-09" db="EMBL/GenBank/DDBJ databases">
        <authorList>
            <consortium name="Pathogen Informatics"/>
        </authorList>
    </citation>
    <scope>NUCLEOTIDE SEQUENCE [LARGE SCALE GENOMIC DNA]</scope>
    <source>
        <strain evidence="2 4">2789STDY5608891</strain>
    </source>
</reference>
<dbReference type="EMBL" id="CYYA01000007">
    <property type="protein sequence ID" value="CUM99015.1"/>
    <property type="molecule type" value="Genomic_DNA"/>
</dbReference>